<sequence length="187" mass="19363">MVTRLMSTRSISAYVPRAAFLAVLGLALLAGPAVAQGYGDGEQPDIVDTAVEADDFNTLAQALEAAGLVEALKGEGPFTVFAPTDAAFDALPDGQLESLLQPENREQLQAILQYHVVGGKATASDVTSMSAAPTLEGRSVQIQVDDGTVRLMGQNSASVVQTDIEASNGVIHVIDSVLLPPEAGEGM</sequence>
<dbReference type="GO" id="GO:0005615">
    <property type="term" value="C:extracellular space"/>
    <property type="evidence" value="ECO:0007669"/>
    <property type="project" value="TreeGrafter"/>
</dbReference>
<name>Q2S5X4_SALRD</name>
<dbReference type="SUPFAM" id="SSF82153">
    <property type="entry name" value="FAS1 domain"/>
    <property type="match status" value="1"/>
</dbReference>
<dbReference type="FunFam" id="2.30.180.10:FF:000019">
    <property type="entry name" value="Cell surface lipoprotein"/>
    <property type="match status" value="1"/>
</dbReference>
<organism evidence="3 4">
    <name type="scientific">Salinibacter ruber (strain DSM 13855 / M31)</name>
    <dbReference type="NCBI Taxonomy" id="309807"/>
    <lineage>
        <taxon>Bacteria</taxon>
        <taxon>Pseudomonadati</taxon>
        <taxon>Rhodothermota</taxon>
        <taxon>Rhodothermia</taxon>
        <taxon>Rhodothermales</taxon>
        <taxon>Salinibacteraceae</taxon>
        <taxon>Salinibacter</taxon>
    </lineage>
</organism>
<dbReference type="SMR" id="Q2S5X4"/>
<dbReference type="eggNOG" id="COG2335">
    <property type="taxonomic scope" value="Bacteria"/>
</dbReference>
<dbReference type="Proteomes" id="UP000008674">
    <property type="component" value="Chromosome"/>
</dbReference>
<dbReference type="PANTHER" id="PTHR10900:SF77">
    <property type="entry name" value="FI19380P1"/>
    <property type="match status" value="1"/>
</dbReference>
<feature type="chain" id="PRO_5004215367" evidence="1">
    <location>
        <begin position="36"/>
        <end position="187"/>
    </location>
</feature>
<dbReference type="InterPro" id="IPR036378">
    <property type="entry name" value="FAS1_dom_sf"/>
</dbReference>
<gene>
    <name evidence="3" type="ordered locus">SRU_0261</name>
</gene>
<dbReference type="InterPro" id="IPR000782">
    <property type="entry name" value="FAS1_domain"/>
</dbReference>
<dbReference type="InterPro" id="IPR050904">
    <property type="entry name" value="Adhesion/Biosynth-related"/>
</dbReference>
<evidence type="ECO:0000256" key="1">
    <source>
        <dbReference type="SAM" id="SignalP"/>
    </source>
</evidence>
<accession>Q2S5X4</accession>
<dbReference type="PANTHER" id="PTHR10900">
    <property type="entry name" value="PERIOSTIN-RELATED"/>
    <property type="match status" value="1"/>
</dbReference>
<protein>
    <submittedName>
        <fullName evidence="3">Osteoblast specific factor 2-related protein</fullName>
    </submittedName>
</protein>
<dbReference type="OrthoDB" id="1119934at2"/>
<dbReference type="HOGENOM" id="CLU_031281_4_0_10"/>
<feature type="signal peptide" evidence="1">
    <location>
        <begin position="1"/>
        <end position="35"/>
    </location>
</feature>
<dbReference type="EnsemblBacteria" id="ABC45097">
    <property type="protein sequence ID" value="ABC45097"/>
    <property type="gene ID" value="SRU_0261"/>
</dbReference>
<dbReference type="STRING" id="309807.SRU_0261"/>
<dbReference type="EMBL" id="CP000159">
    <property type="protein sequence ID" value="ABC45097.1"/>
    <property type="molecule type" value="Genomic_DNA"/>
</dbReference>
<dbReference type="Pfam" id="PF02469">
    <property type="entry name" value="Fasciclin"/>
    <property type="match status" value="1"/>
</dbReference>
<dbReference type="PATRIC" id="fig|309807.25.peg.265"/>
<dbReference type="SMART" id="SM00554">
    <property type="entry name" value="FAS1"/>
    <property type="match status" value="1"/>
</dbReference>
<keyword evidence="1" id="KW-0732">Signal</keyword>
<proteinExistence type="predicted"/>
<dbReference type="KEGG" id="sru:SRU_0261"/>
<reference evidence="3 4" key="1">
    <citation type="journal article" date="2005" name="Proc. Natl. Acad. Sci. U.S.A.">
        <title>The genome of Salinibacter ruber: convergence and gene exchange among hyperhalophilic bacteria and archaea.</title>
        <authorList>
            <person name="Mongodin E.F."/>
            <person name="Nelson K.E."/>
            <person name="Daugherty S."/>
            <person name="Deboy R.T."/>
            <person name="Wister J."/>
            <person name="Khouri H."/>
            <person name="Weidman J."/>
            <person name="Walsh D.A."/>
            <person name="Papke R.T."/>
            <person name="Sanchez Perez G."/>
            <person name="Sharma A.K."/>
            <person name="Nesbo C.L."/>
            <person name="MacLeod D."/>
            <person name="Bapteste E."/>
            <person name="Doolittle W.F."/>
            <person name="Charlebois R.L."/>
            <person name="Legault B."/>
            <person name="Rodriguez-Valera F."/>
        </authorList>
    </citation>
    <scope>NUCLEOTIDE SEQUENCE [LARGE SCALE GENOMIC DNA]</scope>
    <source>
        <strain evidence="4">DSM 13855 / CECT 5946 / M31</strain>
    </source>
</reference>
<feature type="domain" description="FAS1" evidence="2">
    <location>
        <begin position="43"/>
        <end position="178"/>
    </location>
</feature>
<evidence type="ECO:0000313" key="3">
    <source>
        <dbReference type="EMBL" id="ABC45097.1"/>
    </source>
</evidence>
<evidence type="ECO:0000259" key="2">
    <source>
        <dbReference type="PROSITE" id="PS50213"/>
    </source>
</evidence>
<dbReference type="AlphaFoldDB" id="Q2S5X4"/>
<evidence type="ECO:0000313" key="4">
    <source>
        <dbReference type="Proteomes" id="UP000008674"/>
    </source>
</evidence>
<dbReference type="PROSITE" id="PS50213">
    <property type="entry name" value="FAS1"/>
    <property type="match status" value="1"/>
</dbReference>
<keyword evidence="4" id="KW-1185">Reference proteome</keyword>
<dbReference type="Gene3D" id="2.30.180.10">
    <property type="entry name" value="FAS1 domain"/>
    <property type="match status" value="1"/>
</dbReference>